<dbReference type="InterPro" id="IPR013083">
    <property type="entry name" value="Znf_RING/FYVE/PHD"/>
</dbReference>
<evidence type="ECO:0000259" key="18">
    <source>
        <dbReference type="PROSITE" id="PS50089"/>
    </source>
</evidence>
<evidence type="ECO:0000256" key="17">
    <source>
        <dbReference type="SAM" id="Phobius"/>
    </source>
</evidence>
<evidence type="ECO:0000256" key="15">
    <source>
        <dbReference type="PROSITE-ProRule" id="PRU00175"/>
    </source>
</evidence>
<comment type="subcellular location">
    <subcellularLocation>
        <location evidence="2">Endoplasmic reticulum membrane</location>
        <topology evidence="2">Multi-pass membrane protein</topology>
    </subcellularLocation>
</comment>
<dbReference type="Pfam" id="PF13639">
    <property type="entry name" value="zf-RING_2"/>
    <property type="match status" value="1"/>
</dbReference>
<keyword evidence="20" id="KW-1185">Reference proteome</keyword>
<feature type="compositionally biased region" description="Pro residues" evidence="16">
    <location>
        <begin position="518"/>
        <end position="534"/>
    </location>
</feature>
<evidence type="ECO:0000256" key="13">
    <source>
        <dbReference type="ARBA" id="ARBA00022989"/>
    </source>
</evidence>
<dbReference type="GO" id="GO:0016567">
    <property type="term" value="P:protein ubiquitination"/>
    <property type="evidence" value="ECO:0007669"/>
    <property type="project" value="UniProtKB-UniPathway"/>
</dbReference>
<evidence type="ECO:0000256" key="6">
    <source>
        <dbReference type="ARBA" id="ARBA00022679"/>
    </source>
</evidence>
<keyword evidence="10" id="KW-0833">Ubl conjugation pathway</keyword>
<dbReference type="Gene3D" id="3.30.40.10">
    <property type="entry name" value="Zinc/RING finger domain, C3HC4 (zinc finger)"/>
    <property type="match status" value="1"/>
</dbReference>
<dbReference type="UniPathway" id="UPA00143"/>
<comment type="pathway">
    <text evidence="3">Protein modification; protein ubiquitination.</text>
</comment>
<dbReference type="Pfam" id="PF25563">
    <property type="entry name" value="TPR_SYVN1_N"/>
    <property type="match status" value="1"/>
</dbReference>
<evidence type="ECO:0000256" key="4">
    <source>
        <dbReference type="ARBA" id="ARBA00010089"/>
    </source>
</evidence>
<evidence type="ECO:0000256" key="9">
    <source>
        <dbReference type="ARBA" id="ARBA00022771"/>
    </source>
</evidence>
<keyword evidence="8" id="KW-0479">Metal-binding</keyword>
<evidence type="ECO:0000256" key="8">
    <source>
        <dbReference type="ARBA" id="ARBA00022723"/>
    </source>
</evidence>
<dbReference type="Proteomes" id="UP000242875">
    <property type="component" value="Unassembled WGS sequence"/>
</dbReference>
<evidence type="ECO:0000313" key="20">
    <source>
        <dbReference type="Proteomes" id="UP000242875"/>
    </source>
</evidence>
<gene>
    <name evidence="19" type="ORF">BZG36_01239</name>
</gene>
<evidence type="ECO:0000256" key="2">
    <source>
        <dbReference type="ARBA" id="ARBA00004477"/>
    </source>
</evidence>
<evidence type="ECO:0000256" key="16">
    <source>
        <dbReference type="SAM" id="MobiDB-lite"/>
    </source>
</evidence>
<dbReference type="GO" id="GO:0061630">
    <property type="term" value="F:ubiquitin protein ligase activity"/>
    <property type="evidence" value="ECO:0007669"/>
    <property type="project" value="UniProtKB-EC"/>
</dbReference>
<feature type="compositionally biased region" description="Low complexity" evidence="16">
    <location>
        <begin position="384"/>
        <end position="396"/>
    </location>
</feature>
<feature type="transmembrane region" description="Helical" evidence="17">
    <location>
        <begin position="138"/>
        <end position="159"/>
    </location>
</feature>
<dbReference type="InterPro" id="IPR057992">
    <property type="entry name" value="TPR_SYVN1_N"/>
</dbReference>
<keyword evidence="9 15" id="KW-0863">Zinc-finger</keyword>
<proteinExistence type="inferred from homology"/>
<dbReference type="EMBL" id="MVBO01000008">
    <property type="protein sequence ID" value="OZJ05982.1"/>
    <property type="molecule type" value="Genomic_DNA"/>
</dbReference>
<feature type="domain" description="RING-type" evidence="18">
    <location>
        <begin position="291"/>
        <end position="360"/>
    </location>
</feature>
<keyword evidence="12" id="KW-0862">Zinc</keyword>
<evidence type="ECO:0000256" key="7">
    <source>
        <dbReference type="ARBA" id="ARBA00022692"/>
    </source>
</evidence>
<dbReference type="PROSITE" id="PS50089">
    <property type="entry name" value="ZF_RING_2"/>
    <property type="match status" value="1"/>
</dbReference>
<dbReference type="GO" id="GO:0043161">
    <property type="term" value="P:proteasome-mediated ubiquitin-dependent protein catabolic process"/>
    <property type="evidence" value="ECO:0007669"/>
    <property type="project" value="TreeGrafter"/>
</dbReference>
<reference evidence="19 20" key="1">
    <citation type="journal article" date="2017" name="Mycologia">
        <title>Bifiguratus adelaidae, gen. et sp. nov., a new member of Mucoromycotina in endophytic and soil-dwelling habitats.</title>
        <authorList>
            <person name="Torres-Cruz T.J."/>
            <person name="Billingsley Tobias T.L."/>
            <person name="Almatruk M."/>
            <person name="Hesse C."/>
            <person name="Kuske C.R."/>
            <person name="Desiro A."/>
            <person name="Benucci G.M."/>
            <person name="Bonito G."/>
            <person name="Stajich J.E."/>
            <person name="Dunlap C."/>
            <person name="Arnold A.E."/>
            <person name="Porras-Alfaro A."/>
        </authorList>
    </citation>
    <scope>NUCLEOTIDE SEQUENCE [LARGE SCALE GENOMIC DNA]</scope>
    <source>
        <strain evidence="19 20">AZ0501</strain>
    </source>
</reference>
<evidence type="ECO:0000256" key="14">
    <source>
        <dbReference type="ARBA" id="ARBA00023136"/>
    </source>
</evidence>
<evidence type="ECO:0000256" key="12">
    <source>
        <dbReference type="ARBA" id="ARBA00022833"/>
    </source>
</evidence>
<comment type="caution">
    <text evidence="19">The sequence shown here is derived from an EMBL/GenBank/DDBJ whole genome shotgun (WGS) entry which is preliminary data.</text>
</comment>
<dbReference type="InterPro" id="IPR050731">
    <property type="entry name" value="HRD1_E3_ubiq-ligases"/>
</dbReference>
<dbReference type="GO" id="GO:0036503">
    <property type="term" value="P:ERAD pathway"/>
    <property type="evidence" value="ECO:0007669"/>
    <property type="project" value="TreeGrafter"/>
</dbReference>
<keyword evidence="13 17" id="KW-1133">Transmembrane helix</keyword>
<evidence type="ECO:0000313" key="19">
    <source>
        <dbReference type="EMBL" id="OZJ05982.1"/>
    </source>
</evidence>
<comment type="similarity">
    <text evidence="4">Belongs to the HRD1 family.</text>
</comment>
<dbReference type="InterPro" id="IPR058051">
    <property type="entry name" value="Znf_RING_synoviolin"/>
</dbReference>
<feature type="region of interest" description="Disordered" evidence="16">
    <location>
        <begin position="370"/>
        <end position="542"/>
    </location>
</feature>
<evidence type="ECO:0000256" key="3">
    <source>
        <dbReference type="ARBA" id="ARBA00004906"/>
    </source>
</evidence>
<protein>
    <recommendedName>
        <fullName evidence="5">RING-type E3 ubiquitin transferase</fullName>
        <ecNumber evidence="5">2.3.2.27</ecNumber>
    </recommendedName>
</protein>
<feature type="compositionally biased region" description="Basic and acidic residues" evidence="16">
    <location>
        <begin position="317"/>
        <end position="331"/>
    </location>
</feature>
<accession>A0A261Y5V6</accession>
<organism evidence="19 20">
    <name type="scientific">Bifiguratus adelaidae</name>
    <dbReference type="NCBI Taxonomy" id="1938954"/>
    <lineage>
        <taxon>Eukaryota</taxon>
        <taxon>Fungi</taxon>
        <taxon>Fungi incertae sedis</taxon>
        <taxon>Mucoromycota</taxon>
        <taxon>Mucoromycotina</taxon>
        <taxon>Endogonomycetes</taxon>
        <taxon>Endogonales</taxon>
        <taxon>Endogonales incertae sedis</taxon>
        <taxon>Bifiguratus</taxon>
    </lineage>
</organism>
<feature type="transmembrane region" description="Helical" evidence="17">
    <location>
        <begin position="171"/>
        <end position="193"/>
    </location>
</feature>
<evidence type="ECO:0000256" key="11">
    <source>
        <dbReference type="ARBA" id="ARBA00022824"/>
    </source>
</evidence>
<keyword evidence="14 17" id="KW-0472">Membrane</keyword>
<evidence type="ECO:0000256" key="5">
    <source>
        <dbReference type="ARBA" id="ARBA00012483"/>
    </source>
</evidence>
<dbReference type="SMART" id="SM00184">
    <property type="entry name" value="RING"/>
    <property type="match status" value="1"/>
</dbReference>
<feature type="transmembrane region" description="Helical" evidence="17">
    <location>
        <begin position="100"/>
        <end position="118"/>
    </location>
</feature>
<sequence length="624" mass="69002">MRLAVYGGISTLLATSVVTTALRQRSNFYAACIYLSKSSACMMVLMNMGIFITILVGQLLQAMFFGPLRAIEVEHLYERSWYAVTETCLAMTIFRDEFDARFVVTFTTLLFLKIFHWLCADRVEFMEQTPQIPRLFHARIVTLLVILGVLDCALTHQAVNITVKRGANVMIMFGFEYAILASTVFSTFGKYILNIIDAHTEEPWETKSIYVFYLDLISDFFKLVTYLIFFTIILHFYGLPLHIIRDVYVTFRSFLQKCTDLYRYQRATRNMNERYPDVSEAELTAMSDRTCIICREEMFGRDAEANGNSDAPQGQDARARAHGPPERAADIPKRLPCGHVFHFHCLRSWLERQQTCPTCRAPVLQDSSANASTRAPANPPVTPAPNGNAPNGDAAPEQQANGQAPFGVPPAGIPPAMPPIPNLFNQTGQGFPNFAMFPPPPPIPFLSPTQQPQMQVPPAQNDQIPGQAISSQQQPHASSPSETSASGAADKASDKHANASSLSSPPPGAIPLMQLPSMFPPFPYLSTPPPPSSTIPPNLTSDISDEDIRKLSATTREAMVERLRILQQVQNQIVESMSLLSRVVSVLPEQQAVNEDHGNSELNGAMDKGKGKGKEKENGNISGM</sequence>
<dbReference type="PANTHER" id="PTHR22763:SF184">
    <property type="entry name" value="E3 UBIQUITIN-PROTEIN LIGASE SYNOVIOLIN"/>
    <property type="match status" value="1"/>
</dbReference>
<feature type="transmembrane region" description="Helical" evidence="17">
    <location>
        <begin position="33"/>
        <end position="60"/>
    </location>
</feature>
<feature type="compositionally biased region" description="Basic and acidic residues" evidence="16">
    <location>
        <begin position="607"/>
        <end position="618"/>
    </location>
</feature>
<keyword evidence="11" id="KW-0256">Endoplasmic reticulum</keyword>
<dbReference type="EC" id="2.3.2.27" evidence="5"/>
<comment type="catalytic activity">
    <reaction evidence="1">
        <text>S-ubiquitinyl-[E2 ubiquitin-conjugating enzyme]-L-cysteine + [acceptor protein]-L-lysine = [E2 ubiquitin-conjugating enzyme]-L-cysteine + N(6)-ubiquitinyl-[acceptor protein]-L-lysine.</text>
        <dbReference type="EC" id="2.3.2.27"/>
    </reaction>
</comment>
<feature type="region of interest" description="Disordered" evidence="16">
    <location>
        <begin position="592"/>
        <end position="624"/>
    </location>
</feature>
<dbReference type="OrthoDB" id="7759664at2759"/>
<feature type="compositionally biased region" description="Pro residues" evidence="16">
    <location>
        <begin position="407"/>
        <end position="421"/>
    </location>
</feature>
<feature type="region of interest" description="Disordered" evidence="16">
    <location>
        <begin position="303"/>
        <end position="331"/>
    </location>
</feature>
<dbReference type="SUPFAM" id="SSF57850">
    <property type="entry name" value="RING/U-box"/>
    <property type="match status" value="1"/>
</dbReference>
<feature type="transmembrane region" description="Helical" evidence="17">
    <location>
        <begin position="223"/>
        <end position="244"/>
    </location>
</feature>
<dbReference type="CDD" id="cd16479">
    <property type="entry name" value="RING-H2_synoviolin"/>
    <property type="match status" value="1"/>
</dbReference>
<dbReference type="PANTHER" id="PTHR22763">
    <property type="entry name" value="RING ZINC FINGER PROTEIN"/>
    <property type="match status" value="1"/>
</dbReference>
<dbReference type="GO" id="GO:0005789">
    <property type="term" value="C:endoplasmic reticulum membrane"/>
    <property type="evidence" value="ECO:0007669"/>
    <property type="project" value="UniProtKB-SubCell"/>
</dbReference>
<dbReference type="GO" id="GO:0008270">
    <property type="term" value="F:zinc ion binding"/>
    <property type="evidence" value="ECO:0007669"/>
    <property type="project" value="UniProtKB-KW"/>
</dbReference>
<keyword evidence="6" id="KW-0808">Transferase</keyword>
<evidence type="ECO:0000256" key="10">
    <source>
        <dbReference type="ARBA" id="ARBA00022786"/>
    </source>
</evidence>
<dbReference type="AlphaFoldDB" id="A0A261Y5V6"/>
<feature type="compositionally biased region" description="Low complexity" evidence="16">
    <location>
        <begin position="467"/>
        <end position="490"/>
    </location>
</feature>
<feature type="compositionally biased region" description="Polar residues" evidence="16">
    <location>
        <begin position="449"/>
        <end position="464"/>
    </location>
</feature>
<name>A0A261Y5V6_9FUNG</name>
<dbReference type="SMART" id="SM01197">
    <property type="entry name" value="FANCL_C"/>
    <property type="match status" value="1"/>
</dbReference>
<dbReference type="InterPro" id="IPR001841">
    <property type="entry name" value="Znf_RING"/>
</dbReference>
<keyword evidence="7 17" id="KW-0812">Transmembrane</keyword>
<evidence type="ECO:0000256" key="1">
    <source>
        <dbReference type="ARBA" id="ARBA00000900"/>
    </source>
</evidence>